<sequence>MYYLIRPDLKLEWFDISKQTLESVLRKNPVDLGQLQWDPADRPFDFVTLRLALRQGIACSKGIAVAGTDLVPLDHLARLLEIKSLSSVELPGEDLMEALMPGWKKETARLNATIDESRRQLIEEAQEELTAALAKSASEDLVAHWSSIGGVLPSPV</sequence>
<dbReference type="AlphaFoldDB" id="A0A6P2CA72"/>
<name>A0A6P2CA72_9NOCA</name>
<evidence type="ECO:0000313" key="2">
    <source>
        <dbReference type="Proteomes" id="UP000471120"/>
    </source>
</evidence>
<dbReference type="EMBL" id="QRCM01000001">
    <property type="protein sequence ID" value="TXG89445.1"/>
    <property type="molecule type" value="Genomic_DNA"/>
</dbReference>
<evidence type="ECO:0000313" key="1">
    <source>
        <dbReference type="EMBL" id="TXG89445.1"/>
    </source>
</evidence>
<proteinExistence type="predicted"/>
<comment type="caution">
    <text evidence="1">The sequence shown here is derived from an EMBL/GenBank/DDBJ whole genome shotgun (WGS) entry which is preliminary data.</text>
</comment>
<dbReference type="RefSeq" id="WP_010840097.1">
    <property type="nucleotide sequence ID" value="NZ_QRCM01000001.1"/>
</dbReference>
<organism evidence="1 2">
    <name type="scientific">Rhodococcus rhodnii</name>
    <dbReference type="NCBI Taxonomy" id="38312"/>
    <lineage>
        <taxon>Bacteria</taxon>
        <taxon>Bacillati</taxon>
        <taxon>Actinomycetota</taxon>
        <taxon>Actinomycetes</taxon>
        <taxon>Mycobacteriales</taxon>
        <taxon>Nocardiaceae</taxon>
        <taxon>Rhodococcus</taxon>
    </lineage>
</organism>
<accession>A0A6P2CA72</accession>
<reference evidence="1 2" key="1">
    <citation type="submission" date="2018-07" db="EMBL/GenBank/DDBJ databases">
        <title>Genome sequence of Rhodococcus rhodnii ATCC 35071 from Rhodnius prolixus.</title>
        <authorList>
            <person name="Patel V."/>
            <person name="Vogel K.J."/>
        </authorList>
    </citation>
    <scope>NUCLEOTIDE SEQUENCE [LARGE SCALE GENOMIC DNA]</scope>
    <source>
        <strain evidence="1 2">ATCC 35071</strain>
    </source>
</reference>
<gene>
    <name evidence="1" type="ORF">DW322_03370</name>
</gene>
<protein>
    <submittedName>
        <fullName evidence="1">Uncharacterized protein</fullName>
    </submittedName>
</protein>
<dbReference type="Proteomes" id="UP000471120">
    <property type="component" value="Unassembled WGS sequence"/>
</dbReference>